<dbReference type="AlphaFoldDB" id="A0A9Q3HCL9"/>
<comment type="caution">
    <text evidence="1">The sequence shown here is derived from an EMBL/GenBank/DDBJ whole genome shotgun (WGS) entry which is preliminary data.</text>
</comment>
<keyword evidence="2" id="KW-1185">Reference proteome</keyword>
<proteinExistence type="predicted"/>
<gene>
    <name evidence="1" type="ORF">O181_036915</name>
</gene>
<accession>A0A9Q3HCL9</accession>
<dbReference type="Proteomes" id="UP000765509">
    <property type="component" value="Unassembled WGS sequence"/>
</dbReference>
<sequence length="207" mass="23053">MANDQPDISHPQISLFTTNLNPNDSWKLQSPAIHSSKQAFYNKSNQDCHLPLCAQYARRVYNLQHEAKKIETFIKFNSNTHSFSSQVPALATAVQKMNNLSSHSVLPSLNYLSGHLSASHFVPFNIPELSNQSNSIQDPPSKLIPKIIEKTHCLVGLEEIESEVRLVFVCTISENKGNVLLISGPRGSGKNGQCFLELQIIKSADWL</sequence>
<dbReference type="EMBL" id="AVOT02014051">
    <property type="protein sequence ID" value="MBW0497200.1"/>
    <property type="molecule type" value="Genomic_DNA"/>
</dbReference>
<reference evidence="1" key="1">
    <citation type="submission" date="2021-03" db="EMBL/GenBank/DDBJ databases">
        <title>Draft genome sequence of rust myrtle Austropuccinia psidii MF-1, a brazilian biotype.</title>
        <authorList>
            <person name="Quecine M.C."/>
            <person name="Pachon D.M.R."/>
            <person name="Bonatelli M.L."/>
            <person name="Correr F.H."/>
            <person name="Franceschini L.M."/>
            <person name="Leite T.F."/>
            <person name="Margarido G.R.A."/>
            <person name="Almeida C.A."/>
            <person name="Ferrarezi J.A."/>
            <person name="Labate C.A."/>
        </authorList>
    </citation>
    <scope>NUCLEOTIDE SEQUENCE</scope>
    <source>
        <strain evidence="1">MF-1</strain>
    </source>
</reference>
<evidence type="ECO:0000313" key="1">
    <source>
        <dbReference type="EMBL" id="MBW0497200.1"/>
    </source>
</evidence>
<name>A0A9Q3HCL9_9BASI</name>
<evidence type="ECO:0000313" key="2">
    <source>
        <dbReference type="Proteomes" id="UP000765509"/>
    </source>
</evidence>
<protein>
    <submittedName>
        <fullName evidence="1">Uncharacterized protein</fullName>
    </submittedName>
</protein>
<organism evidence="1 2">
    <name type="scientific">Austropuccinia psidii MF-1</name>
    <dbReference type="NCBI Taxonomy" id="1389203"/>
    <lineage>
        <taxon>Eukaryota</taxon>
        <taxon>Fungi</taxon>
        <taxon>Dikarya</taxon>
        <taxon>Basidiomycota</taxon>
        <taxon>Pucciniomycotina</taxon>
        <taxon>Pucciniomycetes</taxon>
        <taxon>Pucciniales</taxon>
        <taxon>Sphaerophragmiaceae</taxon>
        <taxon>Austropuccinia</taxon>
    </lineage>
</organism>